<evidence type="ECO:0000313" key="3">
    <source>
        <dbReference type="EMBL" id="MFD2111147.1"/>
    </source>
</evidence>
<sequence length="395" mass="43993">MSSERRLVSLVLYGLLFVLGVGGVVWFFDNFERRAIQVPVGYSAEARRNPWLALERYLSRSGTQVESLTGRAPLGDLPPTTDTLVVRGLGPLNASRRDALRHWMEEGGHLIVEARRLWDEDARPRDDLLADLGIRLQIESDEKRLQEGSEASAFEIPAPDLPRPLMVAFDPRYHLAAEGEASGDLMLGGRLRLVERAVGAGRLTVLSDGGFMTNAEIGHHDHAFFAARLVASSSGSKVWLLYDSAVPWLGELVWSAAPQAVISAGTLILVWLWSLGVRLGPLRNESRARQRDLLEHLDASGDFLWRQGRAAQLVETGRRRVLAAWVRRYPHLERSDRNAQADAIAESTGWPAERVSRALFTRAEDAAGFVEQARLLQSLWRRAGPGRSRPSSHRR</sequence>
<gene>
    <name evidence="3" type="ORF">ACFSJC_04730</name>
</gene>
<evidence type="ECO:0000259" key="2">
    <source>
        <dbReference type="Pfam" id="PF14258"/>
    </source>
</evidence>
<name>A0ABW4Y4Q7_9GAMM</name>
<comment type="caution">
    <text evidence="3">The sequence shown here is derived from an EMBL/GenBank/DDBJ whole genome shotgun (WGS) entry which is preliminary data.</text>
</comment>
<proteinExistence type="predicted"/>
<keyword evidence="4" id="KW-1185">Reference proteome</keyword>
<organism evidence="3 4">
    <name type="scientific">Thiorhodococcus fuscus</name>
    <dbReference type="NCBI Taxonomy" id="527200"/>
    <lineage>
        <taxon>Bacteria</taxon>
        <taxon>Pseudomonadati</taxon>
        <taxon>Pseudomonadota</taxon>
        <taxon>Gammaproteobacteria</taxon>
        <taxon>Chromatiales</taxon>
        <taxon>Chromatiaceae</taxon>
        <taxon>Thiorhodococcus</taxon>
    </lineage>
</organism>
<dbReference type="Pfam" id="PF14258">
    <property type="entry name" value="DUF4350"/>
    <property type="match status" value="1"/>
</dbReference>
<accession>A0ABW4Y4Q7</accession>
<evidence type="ECO:0000313" key="4">
    <source>
        <dbReference type="Proteomes" id="UP001597337"/>
    </source>
</evidence>
<dbReference type="RefSeq" id="WP_386023976.1">
    <property type="nucleotide sequence ID" value="NZ_JBHUHX010000009.1"/>
</dbReference>
<dbReference type="InterPro" id="IPR029062">
    <property type="entry name" value="Class_I_gatase-like"/>
</dbReference>
<keyword evidence="1" id="KW-1133">Transmembrane helix</keyword>
<evidence type="ECO:0000256" key="1">
    <source>
        <dbReference type="SAM" id="Phobius"/>
    </source>
</evidence>
<feature type="transmembrane region" description="Helical" evidence="1">
    <location>
        <begin position="7"/>
        <end position="28"/>
    </location>
</feature>
<protein>
    <submittedName>
        <fullName evidence="3">DUF4350 domain-containing protein</fullName>
    </submittedName>
</protein>
<keyword evidence="1" id="KW-0472">Membrane</keyword>
<feature type="domain" description="DUF4350" evidence="2">
    <location>
        <begin position="44"/>
        <end position="230"/>
    </location>
</feature>
<dbReference type="Gene3D" id="3.40.50.880">
    <property type="match status" value="1"/>
</dbReference>
<reference evidence="4" key="1">
    <citation type="journal article" date="2019" name="Int. J. Syst. Evol. Microbiol.">
        <title>The Global Catalogue of Microorganisms (GCM) 10K type strain sequencing project: providing services to taxonomists for standard genome sequencing and annotation.</title>
        <authorList>
            <consortium name="The Broad Institute Genomics Platform"/>
            <consortium name="The Broad Institute Genome Sequencing Center for Infectious Disease"/>
            <person name="Wu L."/>
            <person name="Ma J."/>
        </authorList>
    </citation>
    <scope>NUCLEOTIDE SEQUENCE [LARGE SCALE GENOMIC DNA]</scope>
    <source>
        <strain evidence="4">KACC 12597</strain>
    </source>
</reference>
<dbReference type="EMBL" id="JBHUHX010000009">
    <property type="protein sequence ID" value="MFD2111147.1"/>
    <property type="molecule type" value="Genomic_DNA"/>
</dbReference>
<dbReference type="InterPro" id="IPR025646">
    <property type="entry name" value="DUF4350"/>
</dbReference>
<keyword evidence="1" id="KW-0812">Transmembrane</keyword>
<dbReference type="Proteomes" id="UP001597337">
    <property type="component" value="Unassembled WGS sequence"/>
</dbReference>